<protein>
    <recommendedName>
        <fullName evidence="2">DUF7443 domain-containing protein</fullName>
    </recommendedName>
</protein>
<comment type="caution">
    <text evidence="3">The sequence shown here is derived from an EMBL/GenBank/DDBJ whole genome shotgun (WGS) entry which is preliminary data.</text>
</comment>
<feature type="region of interest" description="Disordered" evidence="1">
    <location>
        <begin position="38"/>
        <end position="58"/>
    </location>
</feature>
<evidence type="ECO:0000256" key="1">
    <source>
        <dbReference type="SAM" id="MobiDB-lite"/>
    </source>
</evidence>
<evidence type="ECO:0000313" key="3">
    <source>
        <dbReference type="EMBL" id="PZQ95032.1"/>
    </source>
</evidence>
<feature type="compositionally biased region" description="Low complexity" evidence="1">
    <location>
        <begin position="90"/>
        <end position="105"/>
    </location>
</feature>
<reference evidence="3 4" key="1">
    <citation type="submission" date="2017-08" db="EMBL/GenBank/DDBJ databases">
        <title>Infants hospitalized years apart are colonized by the same room-sourced microbial strains.</title>
        <authorList>
            <person name="Brooks B."/>
            <person name="Olm M.R."/>
            <person name="Firek B.A."/>
            <person name="Baker R."/>
            <person name="Thomas B.C."/>
            <person name="Morowitz M.J."/>
            <person name="Banfield J.F."/>
        </authorList>
    </citation>
    <scope>NUCLEOTIDE SEQUENCE [LARGE SCALE GENOMIC DNA]</scope>
    <source>
        <strain evidence="3">S2_003_000_R2_11</strain>
    </source>
</reference>
<organism evidence="3 4">
    <name type="scientific">Cereibacter sphaeroides</name>
    <name type="common">Rhodobacter sphaeroides</name>
    <dbReference type="NCBI Taxonomy" id="1063"/>
    <lineage>
        <taxon>Bacteria</taxon>
        <taxon>Pseudomonadati</taxon>
        <taxon>Pseudomonadota</taxon>
        <taxon>Alphaproteobacteria</taxon>
        <taxon>Rhodobacterales</taxon>
        <taxon>Paracoccaceae</taxon>
        <taxon>Cereibacter</taxon>
    </lineage>
</organism>
<evidence type="ECO:0000313" key="4">
    <source>
        <dbReference type="Proteomes" id="UP000248975"/>
    </source>
</evidence>
<evidence type="ECO:0000259" key="2">
    <source>
        <dbReference type="Pfam" id="PF24227"/>
    </source>
</evidence>
<sequence length="132" mass="13923">MIYRDGNRVVPKVGQPFDFTKEELDNITKLNPDAVTKIISQDETNETQTDSISNADHQALLEQARKDAVEQFKREQAGAINQGGADAQIGTANTGAGAGDDATGGKNDGSKKGTGKSDKKADDKSVAGDDDI</sequence>
<dbReference type="Proteomes" id="UP000248975">
    <property type="component" value="Unassembled WGS sequence"/>
</dbReference>
<feature type="compositionally biased region" description="Basic and acidic residues" evidence="1">
    <location>
        <begin position="108"/>
        <end position="132"/>
    </location>
</feature>
<proteinExistence type="predicted"/>
<feature type="compositionally biased region" description="Polar residues" evidence="1">
    <location>
        <begin position="38"/>
        <end position="56"/>
    </location>
</feature>
<feature type="region of interest" description="Disordered" evidence="1">
    <location>
        <begin position="73"/>
        <end position="132"/>
    </location>
</feature>
<dbReference type="InterPro" id="IPR055866">
    <property type="entry name" value="DUF7443"/>
</dbReference>
<dbReference type="AlphaFoldDB" id="A0A2W5S1Q0"/>
<feature type="domain" description="DUF7443" evidence="2">
    <location>
        <begin position="2"/>
        <end position="44"/>
    </location>
</feature>
<accession>A0A2W5S1Q0</accession>
<gene>
    <name evidence="3" type="ORF">DI533_20445</name>
</gene>
<dbReference type="Pfam" id="PF24227">
    <property type="entry name" value="DUF7443"/>
    <property type="match status" value="1"/>
</dbReference>
<name>A0A2W5S1Q0_CERSP</name>
<dbReference type="EMBL" id="QFQS01000010">
    <property type="protein sequence ID" value="PZQ95032.1"/>
    <property type="molecule type" value="Genomic_DNA"/>
</dbReference>